<comment type="caution">
    <text evidence="2">The sequence shown here is derived from an EMBL/GenBank/DDBJ whole genome shotgun (WGS) entry which is preliminary data.</text>
</comment>
<dbReference type="Proteomes" id="UP000451682">
    <property type="component" value="Unassembled WGS sequence"/>
</dbReference>
<organism evidence="2 3">
    <name type="scientific">Staphylococcus aureus</name>
    <dbReference type="NCBI Taxonomy" id="1280"/>
    <lineage>
        <taxon>Bacteria</taxon>
        <taxon>Bacillati</taxon>
        <taxon>Bacillota</taxon>
        <taxon>Bacilli</taxon>
        <taxon>Bacillales</taxon>
        <taxon>Staphylococcaceae</taxon>
        <taxon>Staphylococcus</taxon>
    </lineage>
</organism>
<sequence>MAFLKKKKQEQVTNKIHNESFQKLTEVLDTDSVDSIYPFSWIEKKSHIETGENYIKNLLVVDYPQSVKGAYLSNLLKKNGNIQITKFIRPANIERMIDHLNNSIKNKTAEQMRTTDPKRNATIKREIESSKKQLDKFLDEKTGFMYMYMYITLNGDSYEKIQALEKDVKRTLTRLRLKTHTPTNAMRESFHTVLPLNRNFLSAFTQQNMDTATAGHFFMFDDSEIIDLTPNTSVFGINKNTDSLVAVDFNNKEKTLNKNMTIIGTSGVGKSTLNMRMILDNIKKSIRQFIIDPEDEFSYITKYYGGTVVNISTSSNIKINPFEIFSEEVFEKEDETDNETTS</sequence>
<evidence type="ECO:0000313" key="3">
    <source>
        <dbReference type="Proteomes" id="UP000451682"/>
    </source>
</evidence>
<protein>
    <submittedName>
        <fullName evidence="2">Type VI secretion protein</fullName>
    </submittedName>
</protein>
<dbReference type="SUPFAM" id="SSF52540">
    <property type="entry name" value="P-loop containing nucleoside triphosphate hydrolases"/>
    <property type="match status" value="1"/>
</dbReference>
<accession>A0AAX2YW21</accession>
<feature type="domain" description="Helicase HerA central" evidence="1">
    <location>
        <begin position="253"/>
        <end position="335"/>
    </location>
</feature>
<dbReference type="Gene3D" id="3.40.50.300">
    <property type="entry name" value="P-loop containing nucleotide triphosphate hydrolases"/>
    <property type="match status" value="1"/>
</dbReference>
<dbReference type="AlphaFoldDB" id="A0AAX2YW21"/>
<evidence type="ECO:0000259" key="1">
    <source>
        <dbReference type="Pfam" id="PF01935"/>
    </source>
</evidence>
<feature type="non-terminal residue" evidence="2">
    <location>
        <position position="342"/>
    </location>
</feature>
<dbReference type="EMBL" id="QNXF01000005">
    <property type="protein sequence ID" value="TXL39119.1"/>
    <property type="molecule type" value="Genomic_DNA"/>
</dbReference>
<dbReference type="InterPro" id="IPR027417">
    <property type="entry name" value="P-loop_NTPase"/>
</dbReference>
<dbReference type="RefSeq" id="WP_147699316.1">
    <property type="nucleotide sequence ID" value="NZ_QNXF01000005.1"/>
</dbReference>
<evidence type="ECO:0000313" key="2">
    <source>
        <dbReference type="EMBL" id="TXL39119.1"/>
    </source>
</evidence>
<proteinExistence type="predicted"/>
<dbReference type="InterPro" id="IPR002789">
    <property type="entry name" value="HerA_central"/>
</dbReference>
<reference evidence="2 3" key="1">
    <citation type="submission" date="2018-06" db="EMBL/GenBank/DDBJ databases">
        <title>Whole genome sequencing to identify and define MRSA outbreaks.</title>
        <authorList>
            <person name="Sullivan M.J."/>
            <person name="Altman D.R."/>
            <person name="Chacko K."/>
            <person name="Ciferri B."/>
            <person name="Webster E."/>
            <person name="Deikus G."/>
            <person name="Lewis M."/>
            <person name="Khan Z."/>
            <person name="Beckford C."/>
            <person name="Rendo A."/>
            <person name="Samaroo F."/>
            <person name="Sebra R."/>
            <person name="Karam-Howlin R."/>
            <person name="Southwick K."/>
            <person name="Adams E."/>
            <person name="Ying L."/>
            <person name="Kornblum J."/>
            <person name="Factor S."/>
            <person name="Danesh Yazdi M."/>
            <person name="Dingle T."/>
            <person name="Hamula C."/>
            <person name="Bashir A."/>
            <person name="Schadt E."/>
            <person name="Kasarskis A."/>
            <person name="Patel G."/>
            <person name="Wallach F."/>
            <person name="Gibbs K."/>
            <person name="Van Bakel H."/>
        </authorList>
    </citation>
    <scope>NUCLEOTIDE SEQUENCE [LARGE SCALE GENOMIC DNA]</scope>
    <source>
        <strain evidence="3">pt013</strain>
    </source>
</reference>
<dbReference type="Pfam" id="PF01935">
    <property type="entry name" value="DUF87"/>
    <property type="match status" value="1"/>
</dbReference>
<gene>
    <name evidence="2" type="ORF">DQU50_15810</name>
</gene>
<name>A0AAX2YW21_STAAU</name>